<organism evidence="1 2">
    <name type="scientific">Racocetra persica</name>
    <dbReference type="NCBI Taxonomy" id="160502"/>
    <lineage>
        <taxon>Eukaryota</taxon>
        <taxon>Fungi</taxon>
        <taxon>Fungi incertae sedis</taxon>
        <taxon>Mucoromycota</taxon>
        <taxon>Glomeromycotina</taxon>
        <taxon>Glomeromycetes</taxon>
        <taxon>Diversisporales</taxon>
        <taxon>Gigasporaceae</taxon>
        <taxon>Racocetra</taxon>
    </lineage>
</organism>
<name>A0ACA9Q5D0_9GLOM</name>
<evidence type="ECO:0000313" key="1">
    <source>
        <dbReference type="EMBL" id="CAG8738337.1"/>
    </source>
</evidence>
<reference evidence="1" key="1">
    <citation type="submission" date="2021-06" db="EMBL/GenBank/DDBJ databases">
        <authorList>
            <person name="Kallberg Y."/>
            <person name="Tangrot J."/>
            <person name="Rosling A."/>
        </authorList>
    </citation>
    <scope>NUCLEOTIDE SEQUENCE</scope>
    <source>
        <strain evidence="1">MA461A</strain>
    </source>
</reference>
<gene>
    <name evidence="1" type="ORF">RPERSI_LOCUS12896</name>
</gene>
<comment type="caution">
    <text evidence="1">The sequence shown here is derived from an EMBL/GenBank/DDBJ whole genome shotgun (WGS) entry which is preliminary data.</text>
</comment>
<feature type="non-terminal residue" evidence="1">
    <location>
        <position position="75"/>
    </location>
</feature>
<dbReference type="Proteomes" id="UP000789920">
    <property type="component" value="Unassembled WGS sequence"/>
</dbReference>
<protein>
    <submittedName>
        <fullName evidence="1">21304_t:CDS:1</fullName>
    </submittedName>
</protein>
<feature type="non-terminal residue" evidence="1">
    <location>
        <position position="1"/>
    </location>
</feature>
<keyword evidence="2" id="KW-1185">Reference proteome</keyword>
<dbReference type="EMBL" id="CAJVQC010028022">
    <property type="protein sequence ID" value="CAG8738337.1"/>
    <property type="molecule type" value="Genomic_DNA"/>
</dbReference>
<accession>A0ACA9Q5D0</accession>
<evidence type="ECO:0000313" key="2">
    <source>
        <dbReference type="Proteomes" id="UP000789920"/>
    </source>
</evidence>
<sequence length="75" mass="8609">PSVSDIHNKLLKWHRILRDGAQDEDEDELVILEAFKSADTIIPTLSVEFPIFPKGKLTSKLLNFKDPYEPIKSLF</sequence>
<proteinExistence type="predicted"/>